<evidence type="ECO:0000256" key="1">
    <source>
        <dbReference type="ARBA" id="ARBA00008361"/>
    </source>
</evidence>
<dbReference type="RefSeq" id="WP_377417486.1">
    <property type="nucleotide sequence ID" value="NZ_JBHSPR010000001.1"/>
</dbReference>
<dbReference type="EC" id="2.1.1.-" evidence="5"/>
<proteinExistence type="inferred from homology"/>
<dbReference type="PANTHER" id="PTHR44942:SF4">
    <property type="entry name" value="METHYLTRANSFERASE TYPE 11 DOMAIN-CONTAINING PROTEIN"/>
    <property type="match status" value="1"/>
</dbReference>
<dbReference type="GO" id="GO:0032259">
    <property type="term" value="P:methylation"/>
    <property type="evidence" value="ECO:0007669"/>
    <property type="project" value="UniProtKB-KW"/>
</dbReference>
<comment type="caution">
    <text evidence="5">The sequence shown here is derived from an EMBL/GenBank/DDBJ whole genome shotgun (WGS) entry which is preliminary data.</text>
</comment>
<protein>
    <submittedName>
        <fullName evidence="5">Class I SAM-dependent methyltransferase</fullName>
        <ecNumber evidence="5">2.1.1.-</ecNumber>
    </submittedName>
</protein>
<dbReference type="Proteomes" id="UP001596203">
    <property type="component" value="Unassembled WGS sequence"/>
</dbReference>
<evidence type="ECO:0000313" key="6">
    <source>
        <dbReference type="Proteomes" id="UP001596203"/>
    </source>
</evidence>
<keyword evidence="2 5" id="KW-0489">Methyltransferase</keyword>
<dbReference type="InterPro" id="IPR013216">
    <property type="entry name" value="Methyltransf_11"/>
</dbReference>
<dbReference type="Gene3D" id="3.40.50.150">
    <property type="entry name" value="Vaccinia Virus protein VP39"/>
    <property type="match status" value="1"/>
</dbReference>
<dbReference type="PANTHER" id="PTHR44942">
    <property type="entry name" value="METHYLTRANSF_11 DOMAIN-CONTAINING PROTEIN"/>
    <property type="match status" value="1"/>
</dbReference>
<organism evidence="5 6">
    <name type="scientific">Plantactinospora solaniradicis</name>
    <dbReference type="NCBI Taxonomy" id="1723736"/>
    <lineage>
        <taxon>Bacteria</taxon>
        <taxon>Bacillati</taxon>
        <taxon>Actinomycetota</taxon>
        <taxon>Actinomycetes</taxon>
        <taxon>Micromonosporales</taxon>
        <taxon>Micromonosporaceae</taxon>
        <taxon>Plantactinospora</taxon>
    </lineage>
</organism>
<dbReference type="InterPro" id="IPR051052">
    <property type="entry name" value="Diverse_substrate_MTase"/>
</dbReference>
<evidence type="ECO:0000256" key="3">
    <source>
        <dbReference type="ARBA" id="ARBA00022679"/>
    </source>
</evidence>
<dbReference type="CDD" id="cd02440">
    <property type="entry name" value="AdoMet_MTases"/>
    <property type="match status" value="1"/>
</dbReference>
<dbReference type="Pfam" id="PF08241">
    <property type="entry name" value="Methyltransf_11"/>
    <property type="match status" value="1"/>
</dbReference>
<reference evidence="6" key="1">
    <citation type="journal article" date="2019" name="Int. J. Syst. Evol. Microbiol.">
        <title>The Global Catalogue of Microorganisms (GCM) 10K type strain sequencing project: providing services to taxonomists for standard genome sequencing and annotation.</title>
        <authorList>
            <consortium name="The Broad Institute Genomics Platform"/>
            <consortium name="The Broad Institute Genome Sequencing Center for Infectious Disease"/>
            <person name="Wu L."/>
            <person name="Ma J."/>
        </authorList>
    </citation>
    <scope>NUCLEOTIDE SEQUENCE [LARGE SCALE GENOMIC DNA]</scope>
    <source>
        <strain evidence="6">ZS-35-S2</strain>
    </source>
</reference>
<dbReference type="SUPFAM" id="SSF53335">
    <property type="entry name" value="S-adenosyl-L-methionine-dependent methyltransferases"/>
    <property type="match status" value="1"/>
</dbReference>
<evidence type="ECO:0000313" key="5">
    <source>
        <dbReference type="EMBL" id="MFC6015444.1"/>
    </source>
</evidence>
<gene>
    <name evidence="5" type="ORF">ACFP2T_04430</name>
</gene>
<keyword evidence="6" id="KW-1185">Reference proteome</keyword>
<comment type="similarity">
    <text evidence="1">Belongs to the methyltransferase superfamily.</text>
</comment>
<dbReference type="InterPro" id="IPR029063">
    <property type="entry name" value="SAM-dependent_MTases_sf"/>
</dbReference>
<feature type="domain" description="Methyltransferase type 11" evidence="4">
    <location>
        <begin position="42"/>
        <end position="131"/>
    </location>
</feature>
<dbReference type="GO" id="GO:0008168">
    <property type="term" value="F:methyltransferase activity"/>
    <property type="evidence" value="ECO:0007669"/>
    <property type="project" value="UniProtKB-KW"/>
</dbReference>
<accession>A0ABW1K378</accession>
<evidence type="ECO:0000256" key="2">
    <source>
        <dbReference type="ARBA" id="ARBA00022603"/>
    </source>
</evidence>
<keyword evidence="3 5" id="KW-0808">Transferase</keyword>
<dbReference type="EMBL" id="JBHSPR010000001">
    <property type="protein sequence ID" value="MFC6015444.1"/>
    <property type="molecule type" value="Genomic_DNA"/>
</dbReference>
<name>A0ABW1K378_9ACTN</name>
<sequence length="248" mass="27001">MVDQMHALSFGVAATAYDRYRPSYPEPAVAWAVDRPAPARVVDLGAGTGILTRVLLALGHHVTPVEPDPGMRAQLAVATPGVVALAGTAEQVPLPDGSVDTIVAGQAYHWFDHPVAHAEGARLLRPGGTYAAVFNERDDSVPWVTALTALTVELLGGRGIREDGAWMADHGEHYEPVERAEFRHAVTHTPETLVGMIGTRSHYITATEQRQREVDAAIRELAANHPDLAGRETFELPYRTLVFRARRR</sequence>
<evidence type="ECO:0000259" key="4">
    <source>
        <dbReference type="Pfam" id="PF08241"/>
    </source>
</evidence>